<evidence type="ECO:0000259" key="12">
    <source>
        <dbReference type="PROSITE" id="PS01124"/>
    </source>
</evidence>
<evidence type="ECO:0000256" key="6">
    <source>
        <dbReference type="ARBA" id="ARBA00023015"/>
    </source>
</evidence>
<evidence type="ECO:0000259" key="13">
    <source>
        <dbReference type="PROSITE" id="PS50110"/>
    </source>
</evidence>
<dbReference type="Pfam" id="PF12833">
    <property type="entry name" value="HTH_18"/>
    <property type="match status" value="1"/>
</dbReference>
<evidence type="ECO:0000256" key="8">
    <source>
        <dbReference type="ARBA" id="ARBA00023163"/>
    </source>
</evidence>
<dbReference type="Gene3D" id="1.10.10.60">
    <property type="entry name" value="Homeodomain-like"/>
    <property type="match status" value="2"/>
</dbReference>
<evidence type="ECO:0000256" key="3">
    <source>
        <dbReference type="ARBA" id="ARBA00022490"/>
    </source>
</evidence>
<evidence type="ECO:0000256" key="2">
    <source>
        <dbReference type="ARBA" id="ARBA00018672"/>
    </source>
</evidence>
<organism evidence="14 15">
    <name type="scientific">Anthropogastromicrobium aceti</name>
    <dbReference type="NCBI Taxonomy" id="2981768"/>
    <lineage>
        <taxon>Bacteria</taxon>
        <taxon>Bacillati</taxon>
        <taxon>Bacillota</taxon>
        <taxon>Clostridia</taxon>
        <taxon>Lachnospirales</taxon>
        <taxon>Lachnospiraceae</taxon>
        <taxon>Anthropogastromicrobium</taxon>
    </lineage>
</organism>
<evidence type="ECO:0000256" key="11">
    <source>
        <dbReference type="SAM" id="Coils"/>
    </source>
</evidence>
<sequence length="518" mass="60011">MYQILVVDDERIERNGIKMLLRHMQLPCEIAEAANGRDALEYLKEHTADILLTDVKMPFMDGIQLIEECKKDDRNEDMKCVIFSGCSEFDYARKAVRLGVSDYILKPVDPSEFKETITRVIQELEAERAEKNMKKKSMQQMREHALYQIVNGVNVAEVLEKSGGVLTKSDVDCFCRILMLETDDDFFGKNGVDLQERILAKKIKEVCASEAFLYLNLTPQQSIILLKDRSIDPIEFANKLLDQIKEEYENSCTASISSEISCAEQIICAMDELEELMENKFYHPNVRLFYSGMKSSDCEIIKIDDDTLIKQMKQDIRMKDVQSLRDHFERFSQRYRSQTAFSQMYIKFLFANLLKDIYDAVPGEGEKQLNTKIDQLYRSFDFVQVTDIVSDSINLLEKTFSGRVQTGHREVEAVKRYIAAHYGDEMSVERLSELVYRAPSYLSSVFKKETGQNLNRFIKSVRMEKAKDLLEQTMMKIVDISTACGYPNVSYFCSSFREYYGISPQKFRESGDEMIEEK</sequence>
<reference evidence="14 15" key="1">
    <citation type="submission" date="2021-10" db="EMBL/GenBank/DDBJ databases">
        <title>Anaerobic single-cell dispensing facilitates the cultivation of human gut bacteria.</title>
        <authorList>
            <person name="Afrizal A."/>
        </authorList>
    </citation>
    <scope>NUCLEOTIDE SEQUENCE [LARGE SCALE GENOMIC DNA]</scope>
    <source>
        <strain evidence="14 15">CLA-AA-H224</strain>
    </source>
</reference>
<feature type="domain" description="HTH araC/xylS-type" evidence="12">
    <location>
        <begin position="412"/>
        <end position="510"/>
    </location>
</feature>
<dbReference type="PANTHER" id="PTHR42713:SF3">
    <property type="entry name" value="TRANSCRIPTIONAL REGULATORY PROTEIN HPTR"/>
    <property type="match status" value="1"/>
</dbReference>
<dbReference type="Proteomes" id="UP001198200">
    <property type="component" value="Unassembled WGS sequence"/>
</dbReference>
<evidence type="ECO:0000256" key="7">
    <source>
        <dbReference type="ARBA" id="ARBA00023125"/>
    </source>
</evidence>
<keyword evidence="5" id="KW-0902">Two-component regulatory system</keyword>
<proteinExistence type="predicted"/>
<evidence type="ECO:0000256" key="1">
    <source>
        <dbReference type="ARBA" id="ARBA00004496"/>
    </source>
</evidence>
<keyword evidence="8" id="KW-0804">Transcription</keyword>
<dbReference type="PRINTS" id="PR00032">
    <property type="entry name" value="HTHARAC"/>
</dbReference>
<feature type="modified residue" description="4-aspartylphosphate" evidence="10">
    <location>
        <position position="54"/>
    </location>
</feature>
<keyword evidence="6" id="KW-0805">Transcription regulation</keyword>
<feature type="domain" description="Response regulatory" evidence="13">
    <location>
        <begin position="3"/>
        <end position="121"/>
    </location>
</feature>
<dbReference type="PROSITE" id="PS00041">
    <property type="entry name" value="HTH_ARAC_FAMILY_1"/>
    <property type="match status" value="1"/>
</dbReference>
<dbReference type="SMART" id="SM00342">
    <property type="entry name" value="HTH_ARAC"/>
    <property type="match status" value="1"/>
</dbReference>
<name>A0AAE3E531_9FIRM</name>
<dbReference type="InterPro" id="IPR020449">
    <property type="entry name" value="Tscrpt_reg_AraC-type_HTH"/>
</dbReference>
<dbReference type="PROSITE" id="PS50110">
    <property type="entry name" value="RESPONSE_REGULATORY"/>
    <property type="match status" value="1"/>
</dbReference>
<dbReference type="InterPro" id="IPR018060">
    <property type="entry name" value="HTH_AraC"/>
</dbReference>
<evidence type="ECO:0000313" key="15">
    <source>
        <dbReference type="Proteomes" id="UP001198200"/>
    </source>
</evidence>
<dbReference type="InterPro" id="IPR009057">
    <property type="entry name" value="Homeodomain-like_sf"/>
</dbReference>
<dbReference type="SMART" id="SM00448">
    <property type="entry name" value="REC"/>
    <property type="match status" value="1"/>
</dbReference>
<comment type="subcellular location">
    <subcellularLocation>
        <location evidence="1">Cytoplasm</location>
    </subcellularLocation>
</comment>
<comment type="function">
    <text evidence="9">May play the central regulatory role in sporulation. It may be an element of the effector pathway responsible for the activation of sporulation genes in response to nutritional stress. Spo0A may act in concert with spo0H (a sigma factor) to control the expression of some genes that are critical to the sporulation process.</text>
</comment>
<dbReference type="Gene3D" id="3.40.50.2300">
    <property type="match status" value="1"/>
</dbReference>
<protein>
    <recommendedName>
        <fullName evidence="2">Stage 0 sporulation protein A homolog</fullName>
    </recommendedName>
</protein>
<keyword evidence="3" id="KW-0963">Cytoplasm</keyword>
<evidence type="ECO:0000313" key="14">
    <source>
        <dbReference type="EMBL" id="MCC2222031.1"/>
    </source>
</evidence>
<dbReference type="SUPFAM" id="SSF52172">
    <property type="entry name" value="CheY-like"/>
    <property type="match status" value="1"/>
</dbReference>
<evidence type="ECO:0000256" key="9">
    <source>
        <dbReference type="ARBA" id="ARBA00024867"/>
    </source>
</evidence>
<comment type="caution">
    <text evidence="14">The sequence shown here is derived from an EMBL/GenBank/DDBJ whole genome shotgun (WGS) entry which is preliminary data.</text>
</comment>
<evidence type="ECO:0000256" key="10">
    <source>
        <dbReference type="PROSITE-ProRule" id="PRU00169"/>
    </source>
</evidence>
<dbReference type="GO" id="GO:0005737">
    <property type="term" value="C:cytoplasm"/>
    <property type="evidence" value="ECO:0007669"/>
    <property type="project" value="UniProtKB-SubCell"/>
</dbReference>
<dbReference type="CDD" id="cd17536">
    <property type="entry name" value="REC_YesN-like"/>
    <property type="match status" value="1"/>
</dbReference>
<feature type="coiled-coil region" evidence="11">
    <location>
        <begin position="114"/>
        <end position="141"/>
    </location>
</feature>
<dbReference type="RefSeq" id="WP_308731981.1">
    <property type="nucleotide sequence ID" value="NZ_JAJEQN010000025.1"/>
</dbReference>
<keyword evidence="11" id="KW-0175">Coiled coil</keyword>
<dbReference type="SUPFAM" id="SSF46689">
    <property type="entry name" value="Homeodomain-like"/>
    <property type="match status" value="2"/>
</dbReference>
<keyword evidence="4 10" id="KW-0597">Phosphoprotein</keyword>
<evidence type="ECO:0000256" key="5">
    <source>
        <dbReference type="ARBA" id="ARBA00023012"/>
    </source>
</evidence>
<dbReference type="EMBL" id="JAJEQN010000025">
    <property type="protein sequence ID" value="MCC2222031.1"/>
    <property type="molecule type" value="Genomic_DNA"/>
</dbReference>
<dbReference type="PROSITE" id="PS01124">
    <property type="entry name" value="HTH_ARAC_FAMILY_2"/>
    <property type="match status" value="1"/>
</dbReference>
<keyword evidence="7" id="KW-0238">DNA-binding</keyword>
<keyword evidence="15" id="KW-1185">Reference proteome</keyword>
<dbReference type="Pfam" id="PF00072">
    <property type="entry name" value="Response_reg"/>
    <property type="match status" value="1"/>
</dbReference>
<dbReference type="PANTHER" id="PTHR42713">
    <property type="entry name" value="HISTIDINE KINASE-RELATED"/>
    <property type="match status" value="1"/>
</dbReference>
<dbReference type="GO" id="GO:0003700">
    <property type="term" value="F:DNA-binding transcription factor activity"/>
    <property type="evidence" value="ECO:0007669"/>
    <property type="project" value="InterPro"/>
</dbReference>
<dbReference type="InterPro" id="IPR051552">
    <property type="entry name" value="HptR"/>
</dbReference>
<dbReference type="InterPro" id="IPR001789">
    <property type="entry name" value="Sig_transdc_resp-reg_receiver"/>
</dbReference>
<gene>
    <name evidence="14" type="ORF">LKD48_10350</name>
</gene>
<evidence type="ECO:0000256" key="4">
    <source>
        <dbReference type="ARBA" id="ARBA00022553"/>
    </source>
</evidence>
<accession>A0AAE3E531</accession>
<dbReference type="AlphaFoldDB" id="A0AAE3E531"/>
<dbReference type="InterPro" id="IPR018062">
    <property type="entry name" value="HTH_AraC-typ_CS"/>
</dbReference>
<dbReference type="GO" id="GO:0000160">
    <property type="term" value="P:phosphorelay signal transduction system"/>
    <property type="evidence" value="ECO:0007669"/>
    <property type="project" value="UniProtKB-KW"/>
</dbReference>
<dbReference type="InterPro" id="IPR011006">
    <property type="entry name" value="CheY-like_superfamily"/>
</dbReference>
<dbReference type="GO" id="GO:0043565">
    <property type="term" value="F:sequence-specific DNA binding"/>
    <property type="evidence" value="ECO:0007669"/>
    <property type="project" value="InterPro"/>
</dbReference>